<dbReference type="GeneID" id="26136666"/>
<organism evidence="2 3">
    <name type="scientific">Thermococcus barophilus</name>
    <dbReference type="NCBI Taxonomy" id="55802"/>
    <lineage>
        <taxon>Archaea</taxon>
        <taxon>Methanobacteriati</taxon>
        <taxon>Methanobacteriota</taxon>
        <taxon>Thermococci</taxon>
        <taxon>Thermococcales</taxon>
        <taxon>Thermococcaceae</taxon>
        <taxon>Thermococcus</taxon>
    </lineage>
</organism>
<dbReference type="SUPFAM" id="SSF48371">
    <property type="entry name" value="ARM repeat"/>
    <property type="match status" value="1"/>
</dbReference>
<dbReference type="Proteomes" id="UP000066042">
    <property type="component" value="Chromosome"/>
</dbReference>
<evidence type="ECO:0008006" key="4">
    <source>
        <dbReference type="Google" id="ProtNLM"/>
    </source>
</evidence>
<name>A0A0S1XC65_THEBA</name>
<dbReference type="InterPro" id="IPR016024">
    <property type="entry name" value="ARM-type_fold"/>
</dbReference>
<dbReference type="InterPro" id="IPR021133">
    <property type="entry name" value="HEAT_type_2"/>
</dbReference>
<dbReference type="AlphaFoldDB" id="A0A0S1XC65"/>
<proteinExistence type="predicted"/>
<dbReference type="PROSITE" id="PS50077">
    <property type="entry name" value="HEAT_REPEAT"/>
    <property type="match status" value="1"/>
</dbReference>
<dbReference type="PATRIC" id="fig|55802.8.peg.1398"/>
<gene>
    <name evidence="2" type="ORF">TBCH5v1_1420</name>
</gene>
<dbReference type="Pfam" id="PF02985">
    <property type="entry name" value="HEAT"/>
    <property type="match status" value="1"/>
</dbReference>
<dbReference type="Pfam" id="PF18817">
    <property type="entry name" value="HEAT_UF"/>
    <property type="match status" value="1"/>
</dbReference>
<evidence type="ECO:0000313" key="2">
    <source>
        <dbReference type="EMBL" id="ALM75337.1"/>
    </source>
</evidence>
<dbReference type="InterPro" id="IPR040914">
    <property type="entry name" value="PH0542"/>
</dbReference>
<dbReference type="InterPro" id="IPR000357">
    <property type="entry name" value="HEAT"/>
</dbReference>
<protein>
    <recommendedName>
        <fullName evidence="4">HEAT repeat domain-containing protein</fullName>
    </recommendedName>
</protein>
<evidence type="ECO:0000313" key="3">
    <source>
        <dbReference type="Proteomes" id="UP000066042"/>
    </source>
</evidence>
<reference evidence="2 3" key="1">
    <citation type="journal article" date="2016" name="Genome Announc.">
        <title>Complete genome sequence of the hyperthermophilic and piezophilic archaeon Thermococcus barophilus Ch5, capable of growth at the expense of hydrogenogenesis from carbon monoxide and formate.</title>
        <authorList>
            <person name="Oger P."/>
            <person name="Sokolova T.G."/>
            <person name="Kozhevnikova D.A."/>
            <person name="Taranov E.A."/>
            <person name="Vannier P."/>
            <person name="Lee H.S."/>
            <person name="Kwon K.K."/>
            <person name="Kang S.G."/>
            <person name="Lee J.H."/>
            <person name="Bonch-Osmolovskaya E.A."/>
            <person name="Lebedinsky A.V."/>
        </authorList>
    </citation>
    <scope>NUCLEOTIDE SEQUENCE [LARGE SCALE GENOMIC DNA]</scope>
    <source>
        <strain evidence="3">Ch5</strain>
    </source>
</reference>
<accession>A0A0S1XC65</accession>
<dbReference type="RefSeq" id="WP_056933999.1">
    <property type="nucleotide sequence ID" value="NZ_CP013050.1"/>
</dbReference>
<dbReference type="Gene3D" id="1.25.10.10">
    <property type="entry name" value="Leucine-rich Repeat Variant"/>
    <property type="match status" value="1"/>
</dbReference>
<evidence type="ECO:0000256" key="1">
    <source>
        <dbReference type="ARBA" id="ARBA00022737"/>
    </source>
</evidence>
<keyword evidence="1" id="KW-0677">Repeat</keyword>
<dbReference type="InterPro" id="IPR011989">
    <property type="entry name" value="ARM-like"/>
</dbReference>
<dbReference type="EMBL" id="CP013050">
    <property type="protein sequence ID" value="ALM75337.1"/>
    <property type="molecule type" value="Genomic_DNA"/>
</dbReference>
<sequence>MNNDELEIREALATGENLDRIIIKALYDDSVLEELMKYLDDDLWIVSKNALITLLEVAKEKKALYRLLLSRLMTLIRKSEAVPLTQEIAKAFGVIAKEKPDLLRKAIPILFASYRIGNWKIKVNMSYVLEEIMRSNPMLLGNIIDDIKNMLSSKETADKLSALNFISALSENDFRYIGPFLPKILNLLYDPNPVVRAAVVETLVELGMKNEKFRVLVLSKLQDLNDEDTLVRKKISEGISKLLLKENPSI</sequence>